<dbReference type="Gene3D" id="3.40.50.410">
    <property type="entry name" value="von Willebrand factor, type A domain"/>
    <property type="match status" value="1"/>
</dbReference>
<dbReference type="SUPFAM" id="SSF53300">
    <property type="entry name" value="vWA-like"/>
    <property type="match status" value="1"/>
</dbReference>
<dbReference type="AlphaFoldDB" id="C7M2N4"/>
<dbReference type="RefSeq" id="WP_015797779.1">
    <property type="nucleotide sequence ID" value="NC_013124.1"/>
</dbReference>
<dbReference type="HOGENOM" id="CLU_408088_0_0_11"/>
<organism evidence="2 3">
    <name type="scientific">Acidimicrobium ferrooxidans (strain DSM 10331 / JCM 15462 / NBRC 103882 / ICP)</name>
    <dbReference type="NCBI Taxonomy" id="525909"/>
    <lineage>
        <taxon>Bacteria</taxon>
        <taxon>Bacillati</taxon>
        <taxon>Actinomycetota</taxon>
        <taxon>Acidimicrobiia</taxon>
        <taxon>Acidimicrobiales</taxon>
        <taxon>Acidimicrobiaceae</taxon>
        <taxon>Acidimicrobium</taxon>
    </lineage>
</organism>
<dbReference type="InterPro" id="IPR036465">
    <property type="entry name" value="vWFA_dom_sf"/>
</dbReference>
<dbReference type="Proteomes" id="UP000000771">
    <property type="component" value="Chromosome"/>
</dbReference>
<evidence type="ECO:0000259" key="1">
    <source>
        <dbReference type="SMART" id="SM00327"/>
    </source>
</evidence>
<reference evidence="2 3" key="1">
    <citation type="journal article" date="2009" name="Stand. Genomic Sci.">
        <title>Complete genome sequence of Acidimicrobium ferrooxidans type strain (ICP).</title>
        <authorList>
            <person name="Clum A."/>
            <person name="Nolan M."/>
            <person name="Lang E."/>
            <person name="Glavina Del Rio T."/>
            <person name="Tice H."/>
            <person name="Copeland A."/>
            <person name="Cheng J.F."/>
            <person name="Lucas S."/>
            <person name="Chen F."/>
            <person name="Bruce D."/>
            <person name="Goodwin L."/>
            <person name="Pitluck S."/>
            <person name="Ivanova N."/>
            <person name="Mavrommatis K."/>
            <person name="Mikhailova N."/>
            <person name="Pati A."/>
            <person name="Chen A."/>
            <person name="Palaniappan K."/>
            <person name="Goker M."/>
            <person name="Spring S."/>
            <person name="Land M."/>
            <person name="Hauser L."/>
            <person name="Chang Y.J."/>
            <person name="Jeffries C.C."/>
            <person name="Chain P."/>
            <person name="Bristow J."/>
            <person name="Eisen J.A."/>
            <person name="Markowitz V."/>
            <person name="Hugenholtz P."/>
            <person name="Kyrpides N.C."/>
            <person name="Klenk H.P."/>
            <person name="Lapidus A."/>
        </authorList>
    </citation>
    <scope>NUCLEOTIDE SEQUENCE [LARGE SCALE GENOMIC DNA]</scope>
    <source>
        <strain evidence="3">DSM 10331 / JCM 15462 / NBRC 103882 / ICP</strain>
    </source>
</reference>
<gene>
    <name evidence="2" type="ordered locus">Afer_0310</name>
</gene>
<dbReference type="OrthoDB" id="9766126at2"/>
<keyword evidence="3" id="KW-1185">Reference proteome</keyword>
<protein>
    <submittedName>
        <fullName evidence="2">von Willebrand factor type A</fullName>
    </submittedName>
</protein>
<sequence>MSTVRYGGVDPEPLGPEADDVLAALSDDLAYHGNLASALADLLQRGLDDMPGLAELLTRLRERRDQLLARYDPNATLSRVREELDAIVSKERASREAAHERTQAPEHLLAQMELDALPYDIAERLTALEHYDFFDEAAHERFDDLLASLRSSLLAQSFEQLASAIEAGDADAYAAMLSDLASLIERFARGEDISDDLEAFQERYPGIIAPGESFEDFLARLAASRMDLERLLASVDDDTRRALERLQDALAGSPAIAEAMRRLGEALGTIAGFDADAMGFRGSEPLGLGELGPVMRELGRLDTLEAALRQATTPDRLGAIELDEVRDLLGADAQAALERLSRTTEALEAAGLMNRTGGRVELSPRAVWRLGDLLLRDLARQGVLGPLGQHAVRRTGVGTEPNGEVREWRFGDPFRLALADTLRGSLARNGPGIPLRLDPDDFMIEQVDDQARQGTVLALDLSLSMPLNDTFLPAKRVALALASLVRARFPADDFSVVVFSETAREVPITALPEAQWDYVYGTNIQHALALARQRLRRVRGRRQVLLVTDGEPTAHADDEGSVHFAYPPTPETLRRTLAEVVRATRERIEISVFVLARDRGLRRFVEQVVAINHGKAYYPGDGELGTVLLDEFLTNRLGAAHTARRTDS</sequence>
<dbReference type="eggNOG" id="COG4867">
    <property type="taxonomic scope" value="Bacteria"/>
</dbReference>
<dbReference type="STRING" id="525909.Afer_0310"/>
<dbReference type="EMBL" id="CP001631">
    <property type="protein sequence ID" value="ACU53278.1"/>
    <property type="molecule type" value="Genomic_DNA"/>
</dbReference>
<evidence type="ECO:0000313" key="3">
    <source>
        <dbReference type="Proteomes" id="UP000000771"/>
    </source>
</evidence>
<dbReference type="KEGG" id="afo:Afer_0310"/>
<feature type="domain" description="VWFA" evidence="1">
    <location>
        <begin position="452"/>
        <end position="629"/>
    </location>
</feature>
<dbReference type="SMART" id="SM00327">
    <property type="entry name" value="VWA"/>
    <property type="match status" value="1"/>
</dbReference>
<proteinExistence type="predicted"/>
<dbReference type="InterPro" id="IPR002035">
    <property type="entry name" value="VWF_A"/>
</dbReference>
<evidence type="ECO:0000313" key="2">
    <source>
        <dbReference type="EMBL" id="ACU53278.1"/>
    </source>
</evidence>
<name>C7M2N4_ACIFD</name>
<dbReference type="CDD" id="cd00198">
    <property type="entry name" value="vWFA"/>
    <property type="match status" value="1"/>
</dbReference>
<accession>C7M2N4</accession>